<dbReference type="PANTHER" id="PTHR42983:SF1">
    <property type="entry name" value="IRON-MOLYBDENUM PROTEIN"/>
    <property type="match status" value="1"/>
</dbReference>
<dbReference type="OrthoDB" id="5348293at2"/>
<evidence type="ECO:0000256" key="1">
    <source>
        <dbReference type="SAM" id="MobiDB-lite"/>
    </source>
</evidence>
<feature type="region of interest" description="Disordered" evidence="1">
    <location>
        <begin position="128"/>
        <end position="152"/>
    </location>
</feature>
<keyword evidence="4" id="KW-1185">Reference proteome</keyword>
<organism evidence="3 4">
    <name type="scientific">Halarcobacter anaerophilus</name>
    <dbReference type="NCBI Taxonomy" id="877500"/>
    <lineage>
        <taxon>Bacteria</taxon>
        <taxon>Pseudomonadati</taxon>
        <taxon>Campylobacterota</taxon>
        <taxon>Epsilonproteobacteria</taxon>
        <taxon>Campylobacterales</taxon>
        <taxon>Arcobacteraceae</taxon>
        <taxon>Halarcobacter</taxon>
    </lineage>
</organism>
<reference evidence="3 4" key="1">
    <citation type="submission" date="2017-10" db="EMBL/GenBank/DDBJ databases">
        <title>Genomics of the genus Arcobacter.</title>
        <authorList>
            <person name="Perez-Cataluna A."/>
            <person name="Figueras M.J."/>
        </authorList>
    </citation>
    <scope>NUCLEOTIDE SEQUENCE [LARGE SCALE GENOMIC DNA]</scope>
    <source>
        <strain evidence="3 4">DSM 24636</strain>
    </source>
</reference>
<feature type="compositionally biased region" description="Basic and acidic residues" evidence="1">
    <location>
        <begin position="128"/>
        <end position="147"/>
    </location>
</feature>
<proteinExistence type="predicted"/>
<accession>A0A4Q0XUV0</accession>
<comment type="caution">
    <text evidence="3">The sequence shown here is derived from an EMBL/GenBank/DDBJ whole genome shotgun (WGS) entry which is preliminary data.</text>
</comment>
<protein>
    <recommendedName>
        <fullName evidence="2">Dinitrogenase iron-molybdenum cofactor biosynthesis domain-containing protein</fullName>
    </recommendedName>
</protein>
<name>A0A4Q0XUV0_9BACT</name>
<dbReference type="InterPro" id="IPR003731">
    <property type="entry name" value="Di-Nase_FeMo-co_biosynth"/>
</dbReference>
<evidence type="ECO:0000259" key="2">
    <source>
        <dbReference type="Pfam" id="PF02579"/>
    </source>
</evidence>
<dbReference type="Gene3D" id="3.30.420.130">
    <property type="entry name" value="Dinitrogenase iron-molybdenum cofactor biosynthesis domain"/>
    <property type="match status" value="1"/>
</dbReference>
<gene>
    <name evidence="3" type="ORF">CRV06_14200</name>
</gene>
<evidence type="ECO:0000313" key="4">
    <source>
        <dbReference type="Proteomes" id="UP000290191"/>
    </source>
</evidence>
<dbReference type="Proteomes" id="UP000290191">
    <property type="component" value="Unassembled WGS sequence"/>
</dbReference>
<dbReference type="STRING" id="877500.GCA_000935065_00239"/>
<dbReference type="Pfam" id="PF02579">
    <property type="entry name" value="Nitro_FeMo-Co"/>
    <property type="match status" value="1"/>
</dbReference>
<sequence length="163" mass="18692">MLISIILTRRIKMITFPVKTDKENAAVSPLFGKAKFFAFYDGKNLTVEKNPYEKGSQLVNWFLQKGVDTIIIKEMGSKPFNKIVQTNIKVLSSGEGRVTTNEVIEKFNNNELNELSVDELKDIIKEHESKKDHSSCSSHNHDHDHHSGMCHKKMRSQNPYVFL</sequence>
<dbReference type="PANTHER" id="PTHR42983">
    <property type="entry name" value="DINITROGENASE IRON-MOLYBDENUM COFACTOR PROTEIN-RELATED"/>
    <property type="match status" value="1"/>
</dbReference>
<dbReference type="InterPro" id="IPR036105">
    <property type="entry name" value="DiNase_FeMo-co_biosyn_sf"/>
</dbReference>
<dbReference type="SUPFAM" id="SSF53146">
    <property type="entry name" value="Nitrogenase accessory factor-like"/>
    <property type="match status" value="1"/>
</dbReference>
<dbReference type="AlphaFoldDB" id="A0A4Q0XUV0"/>
<feature type="domain" description="Dinitrogenase iron-molybdenum cofactor biosynthesis" evidence="2">
    <location>
        <begin position="25"/>
        <end position="108"/>
    </location>
</feature>
<dbReference type="EMBL" id="PDKO01000018">
    <property type="protein sequence ID" value="RXJ61246.1"/>
    <property type="molecule type" value="Genomic_DNA"/>
</dbReference>
<evidence type="ECO:0000313" key="3">
    <source>
        <dbReference type="EMBL" id="RXJ61246.1"/>
    </source>
</evidence>